<protein>
    <submittedName>
        <fullName evidence="1">Uncharacterized protein</fullName>
    </submittedName>
</protein>
<accession>A0ABQ5IBD5</accession>
<name>A0ABQ5IBD5_9ASTR</name>
<proteinExistence type="predicted"/>
<reference evidence="1" key="2">
    <citation type="submission" date="2022-01" db="EMBL/GenBank/DDBJ databases">
        <authorList>
            <person name="Yamashiro T."/>
            <person name="Shiraishi A."/>
            <person name="Satake H."/>
            <person name="Nakayama K."/>
        </authorList>
    </citation>
    <scope>NUCLEOTIDE SEQUENCE</scope>
</reference>
<gene>
    <name evidence="1" type="ORF">Tco_1092848</name>
</gene>
<comment type="caution">
    <text evidence="1">The sequence shown here is derived from an EMBL/GenBank/DDBJ whole genome shotgun (WGS) entry which is preliminary data.</text>
</comment>
<sequence>MGRSGIWVGECYFIDQQHEIRDSLQKVRHSLIREPYEWQHPVGLFEGEGGSTGLSHLCIYDSFMPFRVALLSDLHLLYESILSGLPFFAHTLKMNKEICIDTIRSGARRSGVYWADSGCRDGTTSSAETFKMRKRQQRMHERPRNATRSGEMMLNSGHTVIKWLGESALWEISSPFHCHKVIGVCLHQGKDWVRVHLASGCISAWQLAISD</sequence>
<organism evidence="1 2">
    <name type="scientific">Tanacetum coccineum</name>
    <dbReference type="NCBI Taxonomy" id="301880"/>
    <lineage>
        <taxon>Eukaryota</taxon>
        <taxon>Viridiplantae</taxon>
        <taxon>Streptophyta</taxon>
        <taxon>Embryophyta</taxon>
        <taxon>Tracheophyta</taxon>
        <taxon>Spermatophyta</taxon>
        <taxon>Magnoliopsida</taxon>
        <taxon>eudicotyledons</taxon>
        <taxon>Gunneridae</taxon>
        <taxon>Pentapetalae</taxon>
        <taxon>asterids</taxon>
        <taxon>campanulids</taxon>
        <taxon>Asterales</taxon>
        <taxon>Asteraceae</taxon>
        <taxon>Asteroideae</taxon>
        <taxon>Anthemideae</taxon>
        <taxon>Anthemidinae</taxon>
        <taxon>Tanacetum</taxon>
    </lineage>
</organism>
<evidence type="ECO:0000313" key="1">
    <source>
        <dbReference type="EMBL" id="GJT97330.1"/>
    </source>
</evidence>
<dbReference type="EMBL" id="BQNB010020568">
    <property type="protein sequence ID" value="GJT97330.1"/>
    <property type="molecule type" value="Genomic_DNA"/>
</dbReference>
<evidence type="ECO:0000313" key="2">
    <source>
        <dbReference type="Proteomes" id="UP001151760"/>
    </source>
</evidence>
<dbReference type="Proteomes" id="UP001151760">
    <property type="component" value="Unassembled WGS sequence"/>
</dbReference>
<keyword evidence="2" id="KW-1185">Reference proteome</keyword>
<reference evidence="1" key="1">
    <citation type="journal article" date="2022" name="Int. J. Mol. Sci.">
        <title>Draft Genome of Tanacetum Coccineum: Genomic Comparison of Closely Related Tanacetum-Family Plants.</title>
        <authorList>
            <person name="Yamashiro T."/>
            <person name="Shiraishi A."/>
            <person name="Nakayama K."/>
            <person name="Satake H."/>
        </authorList>
    </citation>
    <scope>NUCLEOTIDE SEQUENCE</scope>
</reference>